<evidence type="ECO:0000259" key="16">
    <source>
        <dbReference type="Pfam" id="PF00534"/>
    </source>
</evidence>
<protein>
    <recommendedName>
        <fullName evidence="11">GDP-Man:Man(1)GlcNAc(2)-PP-Dol alpha-1,3-mannosyltransferase</fullName>
        <ecNumber evidence="4">2.4.1.132</ecNumber>
        <ecNumber evidence="3">2.4.1.257</ecNumber>
    </recommendedName>
    <alternativeName>
        <fullName evidence="13">GDP-Man:Man(1)GlcNAc(2)-PP-dolichol mannosyltransferase</fullName>
    </alternativeName>
    <alternativeName>
        <fullName evidence="12">GDP-Man:Man(2)GlcNAc(2)-PP-Dol alpha-1,6-mannosyltransferase</fullName>
    </alternativeName>
</protein>
<dbReference type="Pfam" id="PF00534">
    <property type="entry name" value="Glycos_transf_1"/>
    <property type="match status" value="2"/>
</dbReference>
<dbReference type="GO" id="GO:0005789">
    <property type="term" value="C:endoplasmic reticulum membrane"/>
    <property type="evidence" value="ECO:0007669"/>
    <property type="project" value="UniProtKB-SubCell"/>
</dbReference>
<feature type="domain" description="Glycosyl transferase family 1" evidence="16">
    <location>
        <begin position="610"/>
        <end position="783"/>
    </location>
</feature>
<keyword evidence="5" id="KW-0328">Glycosyltransferase</keyword>
<evidence type="ECO:0000256" key="7">
    <source>
        <dbReference type="ARBA" id="ARBA00022692"/>
    </source>
</evidence>
<dbReference type="Proteomes" id="UP000037510">
    <property type="component" value="Unassembled WGS sequence"/>
</dbReference>
<keyword evidence="6 18" id="KW-0808">Transferase</keyword>
<evidence type="ECO:0000256" key="3">
    <source>
        <dbReference type="ARBA" id="ARBA00011969"/>
    </source>
</evidence>
<dbReference type="GO" id="GO:0004378">
    <property type="term" value="F:GDP-Man:Man(1)GlcNAc(2)-PP-Dol alpha-1,3-mannosyltransferase activity"/>
    <property type="evidence" value="ECO:0007669"/>
    <property type="project" value="UniProtKB-EC"/>
</dbReference>
<dbReference type="Pfam" id="PF13439">
    <property type="entry name" value="Glyco_transf_4"/>
    <property type="match status" value="2"/>
</dbReference>
<evidence type="ECO:0000256" key="10">
    <source>
        <dbReference type="ARBA" id="ARBA00023136"/>
    </source>
</evidence>
<evidence type="ECO:0000256" key="14">
    <source>
        <dbReference type="ARBA" id="ARBA00045103"/>
    </source>
</evidence>
<keyword evidence="9" id="KW-1133">Transmembrane helix</keyword>
<evidence type="ECO:0000256" key="6">
    <source>
        <dbReference type="ARBA" id="ARBA00022679"/>
    </source>
</evidence>
<dbReference type="Gene3D" id="3.40.50.2000">
    <property type="entry name" value="Glycogen Phosphorylase B"/>
    <property type="match status" value="4"/>
</dbReference>
<dbReference type="CDD" id="cd03805">
    <property type="entry name" value="GT4_ALG2-like"/>
    <property type="match status" value="2"/>
</dbReference>
<evidence type="ECO:0000256" key="5">
    <source>
        <dbReference type="ARBA" id="ARBA00022676"/>
    </source>
</evidence>
<dbReference type="FunFam" id="3.40.50.2000:FF:000210">
    <property type="entry name" value="Alpha-1,3/1,6-mannosyltransferase ALG2"/>
    <property type="match status" value="2"/>
</dbReference>
<evidence type="ECO:0000256" key="12">
    <source>
        <dbReference type="ARBA" id="ARBA00032333"/>
    </source>
</evidence>
<evidence type="ECO:0000256" key="11">
    <source>
        <dbReference type="ARBA" id="ARBA00032047"/>
    </source>
</evidence>
<comment type="catalytic activity">
    <reaction evidence="15">
        <text>an alpha-D-Man-(1-&gt;3)-beta-D-Man-(1-&gt;4)-beta-D-GlcNAc-(1-&gt;4)-alpha-D-GlcNAc-diphospho-di-trans,poly-cis-dolichol + GDP-alpha-D-mannose = an alpha-D-Man-(1-&gt;3)-[alpha-D-Man-(1-&gt;6)]-beta-D-Man-(1-&gt;4)-beta-D-GlcNAc-(1-&gt;4)-alpha-D-GlcNAc-diphospho-di-trans,poly-cis-dolichol + GDP + H(+)</text>
        <dbReference type="Rhea" id="RHEA:29519"/>
        <dbReference type="Rhea" id="RHEA-COMP:19513"/>
        <dbReference type="Rhea" id="RHEA-COMP:19515"/>
        <dbReference type="ChEBI" id="CHEBI:15378"/>
        <dbReference type="ChEBI" id="CHEBI:57527"/>
        <dbReference type="ChEBI" id="CHEBI:58189"/>
        <dbReference type="ChEBI" id="CHEBI:132510"/>
        <dbReference type="ChEBI" id="CHEBI:132511"/>
        <dbReference type="EC" id="2.4.1.257"/>
    </reaction>
    <physiologicalReaction direction="left-to-right" evidence="15">
        <dbReference type="Rhea" id="RHEA:29520"/>
    </physiologicalReaction>
</comment>
<evidence type="ECO:0000259" key="17">
    <source>
        <dbReference type="Pfam" id="PF13439"/>
    </source>
</evidence>
<reference evidence="18 19" key="1">
    <citation type="journal article" date="2015" name="Genome Biol. Evol.">
        <title>The genome of winter moth (Operophtera brumata) provides a genomic perspective on sexual dimorphism and phenology.</title>
        <authorList>
            <person name="Derks M.F."/>
            <person name="Smit S."/>
            <person name="Salis L."/>
            <person name="Schijlen E."/>
            <person name="Bossers A."/>
            <person name="Mateman C."/>
            <person name="Pijl A.S."/>
            <person name="de Ridder D."/>
            <person name="Groenen M.A."/>
            <person name="Visser M.E."/>
            <person name="Megens H.J."/>
        </authorList>
    </citation>
    <scope>NUCLEOTIDE SEQUENCE [LARGE SCALE GENOMIC DNA]</scope>
    <source>
        <strain evidence="18">WM2013NL</strain>
        <tissue evidence="18">Head and thorax</tissue>
    </source>
</reference>
<accession>A0A0L7L716</accession>
<evidence type="ECO:0000256" key="13">
    <source>
        <dbReference type="ARBA" id="ARBA00032874"/>
    </source>
</evidence>
<sequence length="822" mass="94163">MVKIIFLHPDLGIGGAERLVLDAALAFKKKGHAVSFYTNHHDPTHCFAETRDGTFPVTVIGDWIPRSIFWRFKAACAYVRMVYAAVYMAWYVIPDEEPTLIFTDLISLCIPFLKLARGSFRVVFYCHHPDKLLTSEGGFLKKLYRYPLNWLEELTTAQADKVLVNSKYTARVYQDAFKRIKDIPDICYPSINTEFFKATVPKPLKDVVPLGTDKFIFLSINRYERKKNLKLALRALENLKHIASEDDWNRVHLIMAGGFDPINLENMEHYMELTDLAAELDIEDKITFMKSPNDVEKVSLLYNCKALIYTPSNEHFGIVPLEAMYYRKPVIAVNSGGPTETIVNEVTGFLCEPKSQAFAEAMSKLMSYPDLCERLGDAGLKRFETRFSFDAFTEQLDGILSRERQIIFLHPDLGIGGAERLVLDAALAFKKKGHAVSFYTNHHDPTHCFAETRDGTFPVTVIGDWIPRSIFWRFKAACAYVRMVYAAVYMAWYVIPDEEPTLIFTDLISLCIPFLKLARGSFRVVFYCHHPDKLLTSEGGFLKKLYRYPLNWLEELTTAQADKVLVNSKYTARVYQDAFKRIKDIPDICYPSINTEFFKATVPKPLKDVVPLGTDKFIFLSINRYERKKNLKLALRALENLKHIASEDDWNRVHLIMAGGFDPINLENMEHYMELTDLAAELDIEDKITFMKSPNDVEKVSLLYNCKALIYTPSNEHFGIVPLEAMYYRKPVIAVNSGGPTETIVNEVTGFLCEPKSQAFAEAMSKLMSYPDLCERLGDAGLKRFETRFSFDAFTEQLDGILSRERQVALETRAIEQERKHK</sequence>
<dbReference type="InterPro" id="IPR001296">
    <property type="entry name" value="Glyco_trans_1"/>
</dbReference>
<evidence type="ECO:0000256" key="8">
    <source>
        <dbReference type="ARBA" id="ARBA00022824"/>
    </source>
</evidence>
<dbReference type="GO" id="GO:0102704">
    <property type="term" value="F:GDP-Man:Man(2)GlcNAc(2)-PP-Dol alpha-1,6-mannosyltransferase activity"/>
    <property type="evidence" value="ECO:0007669"/>
    <property type="project" value="UniProtKB-EC"/>
</dbReference>
<feature type="domain" description="Glycosyltransferase subfamily 4-like N-terminal" evidence="17">
    <location>
        <begin position="415"/>
        <end position="592"/>
    </location>
</feature>
<evidence type="ECO:0000256" key="4">
    <source>
        <dbReference type="ARBA" id="ARBA00012649"/>
    </source>
</evidence>
<organism evidence="18 19">
    <name type="scientific">Operophtera brumata</name>
    <name type="common">Winter moth</name>
    <name type="synonym">Phalaena brumata</name>
    <dbReference type="NCBI Taxonomy" id="104452"/>
    <lineage>
        <taxon>Eukaryota</taxon>
        <taxon>Metazoa</taxon>
        <taxon>Ecdysozoa</taxon>
        <taxon>Arthropoda</taxon>
        <taxon>Hexapoda</taxon>
        <taxon>Insecta</taxon>
        <taxon>Pterygota</taxon>
        <taxon>Neoptera</taxon>
        <taxon>Endopterygota</taxon>
        <taxon>Lepidoptera</taxon>
        <taxon>Glossata</taxon>
        <taxon>Ditrysia</taxon>
        <taxon>Geometroidea</taxon>
        <taxon>Geometridae</taxon>
        <taxon>Larentiinae</taxon>
        <taxon>Operophtera</taxon>
    </lineage>
</organism>
<dbReference type="InterPro" id="IPR027054">
    <property type="entry name" value="ALG2"/>
</dbReference>
<evidence type="ECO:0000256" key="15">
    <source>
        <dbReference type="ARBA" id="ARBA00045104"/>
    </source>
</evidence>
<gene>
    <name evidence="18" type="ORF">OBRU01_13978</name>
</gene>
<dbReference type="AlphaFoldDB" id="A0A0L7L716"/>
<proteinExistence type="predicted"/>
<dbReference type="InterPro" id="IPR028098">
    <property type="entry name" value="Glyco_trans_4-like_N"/>
</dbReference>
<dbReference type="EC" id="2.4.1.132" evidence="4"/>
<dbReference type="SUPFAM" id="SSF53756">
    <property type="entry name" value="UDP-Glycosyltransferase/glycogen phosphorylase"/>
    <property type="match status" value="2"/>
</dbReference>
<keyword evidence="19" id="KW-1185">Reference proteome</keyword>
<evidence type="ECO:0000256" key="2">
    <source>
        <dbReference type="ARBA" id="ARBA00004922"/>
    </source>
</evidence>
<dbReference type="PANTHER" id="PTHR45918">
    <property type="entry name" value="ALPHA-1,3/1,6-MANNOSYLTRANSFERASE ALG2"/>
    <property type="match status" value="1"/>
</dbReference>
<comment type="caution">
    <text evidence="18">The sequence shown here is derived from an EMBL/GenBank/DDBJ whole genome shotgun (WGS) entry which is preliminary data.</text>
</comment>
<comment type="pathway">
    <text evidence="2">Protein modification; protein glycosylation.</text>
</comment>
<dbReference type="PANTHER" id="PTHR45918:SF1">
    <property type="entry name" value="ALPHA-1,3_1,6-MANNOSYLTRANSFERASE ALG2"/>
    <property type="match status" value="1"/>
</dbReference>
<comment type="catalytic activity">
    <reaction evidence="14">
        <text>a beta-D-Man-(1-&gt;4)-beta-D-GlcNAc-(1-&gt;4)-alpha-D-GlcNAc-diphospho-di-trans,poly-cis-dolichol + GDP-alpha-D-mannose = an alpha-D-Man-(1-&gt;3)-beta-D-Man-(1-&gt;4)-beta-D-GlcNAc-(1-&gt;4)-alpha-D-GlcNAc-diphospho-di-trans,poly-cis-dolichol + GDP + H(+)</text>
        <dbReference type="Rhea" id="RHEA:29515"/>
        <dbReference type="Rhea" id="RHEA-COMP:19511"/>
        <dbReference type="Rhea" id="RHEA-COMP:19513"/>
        <dbReference type="ChEBI" id="CHEBI:15378"/>
        <dbReference type="ChEBI" id="CHEBI:57527"/>
        <dbReference type="ChEBI" id="CHEBI:58189"/>
        <dbReference type="ChEBI" id="CHEBI:58472"/>
        <dbReference type="ChEBI" id="CHEBI:132510"/>
        <dbReference type="EC" id="2.4.1.132"/>
    </reaction>
    <physiologicalReaction direction="left-to-right" evidence="14">
        <dbReference type="Rhea" id="RHEA:29516"/>
    </physiologicalReaction>
</comment>
<dbReference type="EMBL" id="JTDY01002505">
    <property type="protein sequence ID" value="KOB71272.1"/>
    <property type="molecule type" value="Genomic_DNA"/>
</dbReference>
<evidence type="ECO:0000256" key="1">
    <source>
        <dbReference type="ARBA" id="ARBA00004586"/>
    </source>
</evidence>
<evidence type="ECO:0000313" key="18">
    <source>
        <dbReference type="EMBL" id="KOB71272.1"/>
    </source>
</evidence>
<dbReference type="FunFam" id="3.40.50.2000:FF:000085">
    <property type="entry name" value="alpha-1,3/1,6-mannosyltransferase ALG2"/>
    <property type="match status" value="2"/>
</dbReference>
<keyword evidence="10" id="KW-0472">Membrane</keyword>
<dbReference type="UniPathway" id="UPA00378"/>
<evidence type="ECO:0000256" key="9">
    <source>
        <dbReference type="ARBA" id="ARBA00022989"/>
    </source>
</evidence>
<keyword evidence="8" id="KW-0256">Endoplasmic reticulum</keyword>
<dbReference type="STRING" id="104452.A0A0L7L716"/>
<dbReference type="EC" id="2.4.1.257" evidence="3"/>
<keyword evidence="7" id="KW-0812">Transmembrane</keyword>
<evidence type="ECO:0000313" key="19">
    <source>
        <dbReference type="Proteomes" id="UP000037510"/>
    </source>
</evidence>
<feature type="domain" description="Glycosyl transferase family 1" evidence="16">
    <location>
        <begin position="208"/>
        <end position="381"/>
    </location>
</feature>
<name>A0A0L7L716_OPEBR</name>
<feature type="domain" description="Glycosyltransferase subfamily 4-like N-terminal" evidence="17">
    <location>
        <begin position="13"/>
        <end position="190"/>
    </location>
</feature>
<comment type="subcellular location">
    <subcellularLocation>
        <location evidence="1">Endoplasmic reticulum membrane</location>
    </subcellularLocation>
</comment>